<keyword evidence="8" id="KW-1185">Reference proteome</keyword>
<dbReference type="Proteomes" id="UP000008141">
    <property type="component" value="Unassembled WGS sequence"/>
</dbReference>
<feature type="domain" description="RING-type" evidence="6">
    <location>
        <begin position="353"/>
        <end position="388"/>
    </location>
</feature>
<dbReference type="PROSITE" id="PS50297">
    <property type="entry name" value="ANK_REP_REGION"/>
    <property type="match status" value="1"/>
</dbReference>
<reference evidence="7 8" key="1">
    <citation type="journal article" date="2010" name="Plant Cell">
        <title>The Chlorella variabilis NC64A genome reveals adaptation to photosymbiosis, coevolution with viruses, and cryptic sex.</title>
        <authorList>
            <person name="Blanc G."/>
            <person name="Duncan G."/>
            <person name="Agarkova I."/>
            <person name="Borodovsky M."/>
            <person name="Gurnon J."/>
            <person name="Kuo A."/>
            <person name="Lindquist E."/>
            <person name="Lucas S."/>
            <person name="Pangilinan J."/>
            <person name="Polle J."/>
            <person name="Salamov A."/>
            <person name="Terry A."/>
            <person name="Yamada T."/>
            <person name="Dunigan D.D."/>
            <person name="Grigoriev I.V."/>
            <person name="Claverie J.M."/>
            <person name="Van Etten J.L."/>
        </authorList>
    </citation>
    <scope>NUCLEOTIDE SEQUENCE [LARGE SCALE GENOMIC DNA]</scope>
    <source>
        <strain evidence="7 8">NC64A</strain>
    </source>
</reference>
<dbReference type="OrthoDB" id="547084at2759"/>
<dbReference type="PANTHER" id="PTHR24134:SF9">
    <property type="entry name" value="ANKYRIN REPEAT AND SOCS BOX PROTEIN 8"/>
    <property type="match status" value="1"/>
</dbReference>
<dbReference type="KEGG" id="cvr:CHLNCDRAFT_144476"/>
<feature type="region of interest" description="Disordered" evidence="5">
    <location>
        <begin position="1"/>
        <end position="90"/>
    </location>
</feature>
<dbReference type="RefSeq" id="XP_005848754.1">
    <property type="nucleotide sequence ID" value="XM_005848692.1"/>
</dbReference>
<dbReference type="SMART" id="SM00248">
    <property type="entry name" value="ANK"/>
    <property type="match status" value="3"/>
</dbReference>
<feature type="compositionally biased region" description="Low complexity" evidence="5">
    <location>
        <begin position="46"/>
        <end position="71"/>
    </location>
</feature>
<accession>E1ZBI3</accession>
<dbReference type="Gene3D" id="3.30.40.10">
    <property type="entry name" value="Zinc/RING finger domain, C3HC4 (zinc finger)"/>
    <property type="match status" value="1"/>
</dbReference>
<evidence type="ECO:0000256" key="1">
    <source>
        <dbReference type="ARBA" id="ARBA00022737"/>
    </source>
</evidence>
<evidence type="ECO:0000256" key="5">
    <source>
        <dbReference type="SAM" id="MobiDB-lite"/>
    </source>
</evidence>
<evidence type="ECO:0000259" key="6">
    <source>
        <dbReference type="PROSITE" id="PS50089"/>
    </source>
</evidence>
<dbReference type="PROSITE" id="PS50088">
    <property type="entry name" value="ANK_REPEAT"/>
    <property type="match status" value="1"/>
</dbReference>
<dbReference type="Gene3D" id="1.25.40.20">
    <property type="entry name" value="Ankyrin repeat-containing domain"/>
    <property type="match status" value="1"/>
</dbReference>
<name>E1ZBI3_CHLVA</name>
<dbReference type="Pfam" id="PF13920">
    <property type="entry name" value="zf-C3HC4_3"/>
    <property type="match status" value="1"/>
</dbReference>
<dbReference type="GO" id="GO:0008270">
    <property type="term" value="F:zinc ion binding"/>
    <property type="evidence" value="ECO:0007669"/>
    <property type="project" value="UniProtKB-KW"/>
</dbReference>
<dbReference type="PANTHER" id="PTHR24134">
    <property type="entry name" value="ANKYRIN REPEAT-CONTAINING PROTEIN DDB_G0279043"/>
    <property type="match status" value="1"/>
</dbReference>
<keyword evidence="2 3" id="KW-0040">ANK repeat</keyword>
<feature type="compositionally biased region" description="Low complexity" evidence="5">
    <location>
        <begin position="9"/>
        <end position="37"/>
    </location>
</feature>
<dbReference type="PROSITE" id="PS50089">
    <property type="entry name" value="ZF_RING_2"/>
    <property type="match status" value="1"/>
</dbReference>
<organism evidence="8">
    <name type="scientific">Chlorella variabilis</name>
    <name type="common">Green alga</name>
    <dbReference type="NCBI Taxonomy" id="554065"/>
    <lineage>
        <taxon>Eukaryota</taxon>
        <taxon>Viridiplantae</taxon>
        <taxon>Chlorophyta</taxon>
        <taxon>core chlorophytes</taxon>
        <taxon>Trebouxiophyceae</taxon>
        <taxon>Chlorellales</taxon>
        <taxon>Chlorellaceae</taxon>
        <taxon>Chlorella clade</taxon>
        <taxon>Chlorella</taxon>
    </lineage>
</organism>
<evidence type="ECO:0000313" key="7">
    <source>
        <dbReference type="EMBL" id="EFN56652.1"/>
    </source>
</evidence>
<feature type="repeat" description="ANK" evidence="3">
    <location>
        <begin position="263"/>
        <end position="299"/>
    </location>
</feature>
<evidence type="ECO:0000256" key="2">
    <source>
        <dbReference type="ARBA" id="ARBA00023043"/>
    </source>
</evidence>
<dbReference type="eggNOG" id="ENOG502R8NN">
    <property type="taxonomic scope" value="Eukaryota"/>
</dbReference>
<evidence type="ECO:0000256" key="3">
    <source>
        <dbReference type="PROSITE-ProRule" id="PRU00023"/>
    </source>
</evidence>
<keyword evidence="1" id="KW-0677">Repeat</keyword>
<dbReference type="AlphaFoldDB" id="E1ZBI3"/>
<dbReference type="InterPro" id="IPR002110">
    <property type="entry name" value="Ankyrin_rpt"/>
</dbReference>
<keyword evidence="4" id="KW-0479">Metal-binding</keyword>
<keyword evidence="4" id="KW-0862">Zinc</keyword>
<gene>
    <name evidence="7" type="ORF">CHLNCDRAFT_144476</name>
</gene>
<proteinExistence type="predicted"/>
<keyword evidence="4" id="KW-0863">Zinc-finger</keyword>
<dbReference type="STRING" id="554065.E1ZBI3"/>
<dbReference type="Pfam" id="PF13637">
    <property type="entry name" value="Ank_4"/>
    <property type="match status" value="1"/>
</dbReference>
<dbReference type="InterPro" id="IPR036770">
    <property type="entry name" value="Ankyrin_rpt-contain_sf"/>
</dbReference>
<dbReference type="GeneID" id="17356147"/>
<sequence length="400" mass="39769">MFMNRDRSAAAAAAPGPGPAVAPAAVARAAVASGAAATSSQTCKRAAAAAPDAQPVAKAARKQPQAEQAPPQHEEAQQQQPQPPQSNRDAATKSLIAAARLGGGRHKCLAALHAALAELGEAGAAGSSSQADPQSALDEALIAATQNSDPGACLAAVKELLDAGAVPNQLAPQGSSGSSALPDGPALHAFLTKPSRTAGWTADQHTAVLAALLAAGACAVSSDPRLKVPLHLAAMLPNAAAAEAAVAALVAAGADVDAAQPATGLTPLHHAAFNTSADAARAAVSALLKAGADPLVADASGRLPATYAASCALTPRVGAPVVEVLTNAVAARWQQARQQLTQLKEQHEALQACTVCMAAPRTTALLPCGHFAPCAGCATACKQCPVCRAKPRCRQTIHLS</sequence>
<evidence type="ECO:0000313" key="8">
    <source>
        <dbReference type="Proteomes" id="UP000008141"/>
    </source>
</evidence>
<protein>
    <recommendedName>
        <fullName evidence="6">RING-type domain-containing protein</fullName>
    </recommendedName>
</protein>
<evidence type="ECO:0000256" key="4">
    <source>
        <dbReference type="PROSITE-ProRule" id="PRU00175"/>
    </source>
</evidence>
<dbReference type="InterPro" id="IPR013083">
    <property type="entry name" value="Znf_RING/FYVE/PHD"/>
</dbReference>
<dbReference type="InterPro" id="IPR001841">
    <property type="entry name" value="Znf_RING"/>
</dbReference>
<dbReference type="EMBL" id="GL433841">
    <property type="protein sequence ID" value="EFN56652.1"/>
    <property type="molecule type" value="Genomic_DNA"/>
</dbReference>
<dbReference type="InParanoid" id="E1ZBI3"/>
<dbReference type="SUPFAM" id="SSF48403">
    <property type="entry name" value="Ankyrin repeat"/>
    <property type="match status" value="1"/>
</dbReference>